<dbReference type="PROSITE" id="PS50294">
    <property type="entry name" value="WD_REPEATS_REGION"/>
    <property type="match status" value="1"/>
</dbReference>
<evidence type="ECO:0000256" key="2">
    <source>
        <dbReference type="ARBA" id="ARBA00022737"/>
    </source>
</evidence>
<gene>
    <name evidence="5" type="ORF">LPLAT_LOCUS314</name>
</gene>
<dbReference type="PROSITE" id="PS00678">
    <property type="entry name" value="WD_REPEATS_1"/>
    <property type="match status" value="1"/>
</dbReference>
<dbReference type="InterPro" id="IPR001680">
    <property type="entry name" value="WD40_rpt"/>
</dbReference>
<feature type="repeat" description="WD" evidence="3">
    <location>
        <begin position="213"/>
        <end position="248"/>
    </location>
</feature>
<dbReference type="AlphaFoldDB" id="A0AAV2N1A8"/>
<reference evidence="5 6" key="1">
    <citation type="submission" date="2024-04" db="EMBL/GenBank/DDBJ databases">
        <authorList>
            <consortium name="Molecular Ecology Group"/>
        </authorList>
    </citation>
    <scope>NUCLEOTIDE SEQUENCE [LARGE SCALE GENOMIC DNA]</scope>
</reference>
<evidence type="ECO:0000313" key="6">
    <source>
        <dbReference type="Proteomes" id="UP001497644"/>
    </source>
</evidence>
<proteinExistence type="predicted"/>
<keyword evidence="6" id="KW-1185">Reference proteome</keyword>
<dbReference type="PANTHER" id="PTHR47822">
    <property type="entry name" value="CARBOHYDRATE BINDING DOMAIN CONTAINING PROTEIN"/>
    <property type="match status" value="1"/>
</dbReference>
<dbReference type="SUPFAM" id="SSF50978">
    <property type="entry name" value="WD40 repeat-like"/>
    <property type="match status" value="1"/>
</dbReference>
<evidence type="ECO:0000256" key="4">
    <source>
        <dbReference type="SAM" id="MobiDB-lite"/>
    </source>
</evidence>
<evidence type="ECO:0000313" key="5">
    <source>
        <dbReference type="EMBL" id="CAL1673409.1"/>
    </source>
</evidence>
<dbReference type="PROSITE" id="PS50082">
    <property type="entry name" value="WD_REPEATS_2"/>
    <property type="match status" value="2"/>
</dbReference>
<feature type="repeat" description="WD" evidence="3">
    <location>
        <begin position="159"/>
        <end position="200"/>
    </location>
</feature>
<name>A0AAV2N1A8_9HYME</name>
<evidence type="ECO:0000256" key="1">
    <source>
        <dbReference type="ARBA" id="ARBA00022574"/>
    </source>
</evidence>
<keyword evidence="2" id="KW-0677">Repeat</keyword>
<dbReference type="EMBL" id="OZ034824">
    <property type="protein sequence ID" value="CAL1673409.1"/>
    <property type="molecule type" value="Genomic_DNA"/>
</dbReference>
<dbReference type="InterPro" id="IPR015943">
    <property type="entry name" value="WD40/YVTN_repeat-like_dom_sf"/>
</dbReference>
<dbReference type="PANTHER" id="PTHR47822:SF3">
    <property type="entry name" value="ANAPHASE-PROMOTING COMPLEX SUBUNIT 4-LIKE WD40 DOMAIN-CONTAINING PROTEIN"/>
    <property type="match status" value="1"/>
</dbReference>
<dbReference type="InterPro" id="IPR036322">
    <property type="entry name" value="WD40_repeat_dom_sf"/>
</dbReference>
<dbReference type="Proteomes" id="UP001497644">
    <property type="component" value="Chromosome 1"/>
</dbReference>
<organism evidence="5 6">
    <name type="scientific">Lasius platythorax</name>
    <dbReference type="NCBI Taxonomy" id="488582"/>
    <lineage>
        <taxon>Eukaryota</taxon>
        <taxon>Metazoa</taxon>
        <taxon>Ecdysozoa</taxon>
        <taxon>Arthropoda</taxon>
        <taxon>Hexapoda</taxon>
        <taxon>Insecta</taxon>
        <taxon>Pterygota</taxon>
        <taxon>Neoptera</taxon>
        <taxon>Endopterygota</taxon>
        <taxon>Hymenoptera</taxon>
        <taxon>Apocrita</taxon>
        <taxon>Aculeata</taxon>
        <taxon>Formicoidea</taxon>
        <taxon>Formicidae</taxon>
        <taxon>Formicinae</taxon>
        <taxon>Lasius</taxon>
        <taxon>Lasius</taxon>
    </lineage>
</organism>
<dbReference type="SMART" id="SM00320">
    <property type="entry name" value="WD40"/>
    <property type="match status" value="4"/>
</dbReference>
<dbReference type="InterPro" id="IPR019775">
    <property type="entry name" value="WD40_repeat_CS"/>
</dbReference>
<dbReference type="Pfam" id="PF00400">
    <property type="entry name" value="WD40"/>
    <property type="match status" value="2"/>
</dbReference>
<keyword evidence="1 3" id="KW-0853">WD repeat</keyword>
<evidence type="ECO:0000256" key="3">
    <source>
        <dbReference type="PROSITE-ProRule" id="PRU00221"/>
    </source>
</evidence>
<feature type="region of interest" description="Disordered" evidence="4">
    <location>
        <begin position="1"/>
        <end position="37"/>
    </location>
</feature>
<protein>
    <submittedName>
        <fullName evidence="5">Uncharacterized protein</fullName>
    </submittedName>
</protein>
<dbReference type="Gene3D" id="2.130.10.10">
    <property type="entry name" value="YVTN repeat-like/Quinoprotein amine dehydrogenase"/>
    <property type="match status" value="2"/>
</dbReference>
<accession>A0AAV2N1A8</accession>
<sequence length="383" mass="43265">MEPTESKDQRHERRYPDKYNNEEDRKSEEKQKDANISRDIELQNGNSWLQRTRQGNSAVKNRCQITHELRFTEKLQGLYSARFSKSGEIIAAGFGSGAIQMRNGGTGELIATLKSGLEISMPVMCCRFNPVQKEIFYASSACGSIFMCNTYTKEFSRFIFELKNEVNTIDISTTGDYLVSGGKDAIVRLYDARNTKLILQYKRNEDLIESKATNFHRMRIFASRFHHEYPNLIITGGWDDTVRIWDIRVPTGSIRVIKGPHICGDAIDIRETRILTGSWVVRDSLQIWDLMSAKLIETINPQNRSSTLNGEFLYAVQYLDGDPYGDLILTGGSGTGALEVISLKEKKVMGSIGVNKPIFTIDSHQTTIIFGGIDSVLRLGDYN</sequence>